<organism evidence="1 2">
    <name type="scientific">Naganishia adeliensis</name>
    <dbReference type="NCBI Taxonomy" id="92952"/>
    <lineage>
        <taxon>Eukaryota</taxon>
        <taxon>Fungi</taxon>
        <taxon>Dikarya</taxon>
        <taxon>Basidiomycota</taxon>
        <taxon>Agaricomycotina</taxon>
        <taxon>Tremellomycetes</taxon>
        <taxon>Filobasidiales</taxon>
        <taxon>Filobasidiaceae</taxon>
        <taxon>Naganishia</taxon>
    </lineage>
</organism>
<dbReference type="Proteomes" id="UP001230649">
    <property type="component" value="Unassembled WGS sequence"/>
</dbReference>
<comment type="caution">
    <text evidence="1">The sequence shown here is derived from an EMBL/GenBank/DDBJ whole genome shotgun (WGS) entry which is preliminary data.</text>
</comment>
<name>A0ACC2WG03_9TREE</name>
<protein>
    <submittedName>
        <fullName evidence="1">Uncharacterized protein</fullName>
    </submittedName>
</protein>
<proteinExistence type="predicted"/>
<evidence type="ECO:0000313" key="2">
    <source>
        <dbReference type="Proteomes" id="UP001230649"/>
    </source>
</evidence>
<reference evidence="1" key="1">
    <citation type="submission" date="2023-04" db="EMBL/GenBank/DDBJ databases">
        <title>Draft Genome sequencing of Naganishia species isolated from polar environments using Oxford Nanopore Technology.</title>
        <authorList>
            <person name="Leo P."/>
            <person name="Venkateswaran K."/>
        </authorList>
    </citation>
    <scope>NUCLEOTIDE SEQUENCE</scope>
    <source>
        <strain evidence="1">MNA-CCFEE 5262</strain>
    </source>
</reference>
<accession>A0ACC2WG03</accession>
<dbReference type="EMBL" id="JASBWS010000026">
    <property type="protein sequence ID" value="KAJ9109996.1"/>
    <property type="molecule type" value="Genomic_DNA"/>
</dbReference>
<evidence type="ECO:0000313" key="1">
    <source>
        <dbReference type="EMBL" id="KAJ9109996.1"/>
    </source>
</evidence>
<keyword evidence="2" id="KW-1185">Reference proteome</keyword>
<sequence>MSDRQAHASNASTNGTASLSRSKSLSGKQPQPTPSTPSTAPNSNANGTAVPNSTGAPANLRRSASHRGPPVSRRPSEHSSLRPNFQGTGLTTTSELYAAVPAPPPHLRETGVLPVSPLAAPPASEGGESDGPKLIRPQPVAFGGSASGSAVVSTPAQSFYGGGGFTAMGEGSPIQSPYNSQPASRRGSIAASHPHASGPRPPVIRRRDSSASGYGGYYGAAAGELGAGQVYVDVDVATPSMLSRAGSPTLPLMNQRTASRSSSRRGSMAEGVRPGFGGGFGGFEMSMLSRGKKEEEFVGSIDCGTTSTRFIIFDKYAKIICEHQTEYAQHYPHPNWHEHEPQDLVDSVEECISRAVEKLEFLGFSASSVKCIGITNQRETTLCWDRETGKALCRAIVWDDARTVSMVREFQKKLDEEGLPAGEGEQEVTDYAQTARELKNEIQAKAVDAATNLLSNLDVKFHGAASPVPNPVRPEAGQSGSVTASQEKSSTPTINSDASIQPDAKRRKKGKDALVDVTGLPLSTYFSAIKLKWMVSHHRAVREAYEQDRMAFGTVDSWLLYNLTGAADGGVHAIDVTNASRTLLMSIKTLSWYDPLLKFFDLKSSILPRIVSSSEVYGKIKGGPLDGIPVAGMIGDQQAALVGNKCLSKGEAKNTYGTGSFVLFNTGTDVVRSENGLISTLAYQLGPGAPAHYALEGSIAVAGSAIKWLRDQIGIIADSSEMDALCGHVEDTGGVYFVTAFSGLLAPYWDPNAGGMIVGLTQYSTSAHIARATLEAVCYQTRAVLDVIEAESGVRLEELKVDGGVTNSDLAMQIQADIGGFRICRPQMRESTALGSALLAGSAVGLFGWDLSKPETLKEVNTEEAMYFEPILPEIKRLKQIQGWKKAVERARAWHTNEEEDENEAEYERQLEEEERRRVEGLKSPSEAAKKNKS</sequence>
<gene>
    <name evidence="1" type="ORF">QFC20_003070</name>
</gene>